<dbReference type="Proteomes" id="UP001320706">
    <property type="component" value="Unassembled WGS sequence"/>
</dbReference>
<gene>
    <name evidence="1" type="ORF">M8818_002313</name>
</gene>
<sequence>MAIRHQSNLMSKRLRGRRGMELIKGPVVLSQDKAFVKRLEPGFRLARVTKSFLQALIKMGDVINGQCRR</sequence>
<protein>
    <submittedName>
        <fullName evidence="1">Uncharacterized protein</fullName>
    </submittedName>
</protein>
<accession>A0ACC3SI09</accession>
<proteinExistence type="predicted"/>
<dbReference type="EMBL" id="JAMKPW020000010">
    <property type="protein sequence ID" value="KAK8214733.1"/>
    <property type="molecule type" value="Genomic_DNA"/>
</dbReference>
<evidence type="ECO:0000313" key="2">
    <source>
        <dbReference type="Proteomes" id="UP001320706"/>
    </source>
</evidence>
<name>A0ACC3SI09_9PEZI</name>
<reference evidence="1" key="1">
    <citation type="submission" date="2024-02" db="EMBL/GenBank/DDBJ databases">
        <title>Metagenome Assembled Genome of Zalaria obscura JY119.</title>
        <authorList>
            <person name="Vighnesh L."/>
            <person name="Jagadeeshwari U."/>
            <person name="Venkata Ramana C."/>
            <person name="Sasikala C."/>
        </authorList>
    </citation>
    <scope>NUCLEOTIDE SEQUENCE</scope>
    <source>
        <strain evidence="1">JY119</strain>
    </source>
</reference>
<comment type="caution">
    <text evidence="1">The sequence shown here is derived from an EMBL/GenBank/DDBJ whole genome shotgun (WGS) entry which is preliminary data.</text>
</comment>
<organism evidence="1 2">
    <name type="scientific">Zalaria obscura</name>
    <dbReference type="NCBI Taxonomy" id="2024903"/>
    <lineage>
        <taxon>Eukaryota</taxon>
        <taxon>Fungi</taxon>
        <taxon>Dikarya</taxon>
        <taxon>Ascomycota</taxon>
        <taxon>Pezizomycotina</taxon>
        <taxon>Dothideomycetes</taxon>
        <taxon>Dothideomycetidae</taxon>
        <taxon>Dothideales</taxon>
        <taxon>Zalariaceae</taxon>
        <taxon>Zalaria</taxon>
    </lineage>
</organism>
<keyword evidence="2" id="KW-1185">Reference proteome</keyword>
<evidence type="ECO:0000313" key="1">
    <source>
        <dbReference type="EMBL" id="KAK8214733.1"/>
    </source>
</evidence>